<keyword evidence="12" id="KW-0496">Mitochondrion</keyword>
<evidence type="ECO:0000256" key="6">
    <source>
        <dbReference type="ARBA" id="ARBA00022516"/>
    </source>
</evidence>
<evidence type="ECO:0000313" key="17">
    <source>
        <dbReference type="Proteomes" id="UP001157974"/>
    </source>
</evidence>
<reference evidence="16 17" key="1">
    <citation type="journal article" date="2023" name="Nat. Commun.">
        <title>Origin of minicircular mitochondrial genomes in red algae.</title>
        <authorList>
            <person name="Lee Y."/>
            <person name="Cho C.H."/>
            <person name="Lee Y.M."/>
            <person name="Park S.I."/>
            <person name="Yang J.H."/>
            <person name="West J.A."/>
            <person name="Bhattacharya D."/>
            <person name="Yoon H.S."/>
        </authorList>
    </citation>
    <scope>NUCLEOTIDE SEQUENCE [LARGE SCALE GENOMIC DNA]</scope>
    <source>
        <strain evidence="16 17">CCMP1338</strain>
        <tissue evidence="16">Whole cell</tissue>
    </source>
</reference>
<keyword evidence="5 14" id="KW-0596">Phosphopantetheine</keyword>
<dbReference type="PANTHER" id="PTHR20863:SF28">
    <property type="entry name" value="ACYL CARRIER PROTEIN, MITOCHONDRIAL"/>
    <property type="match status" value="1"/>
</dbReference>
<keyword evidence="10" id="KW-0249">Electron transport</keyword>
<organism evidence="16 17">
    <name type="scientific">Rhodosorus marinus</name>
    <dbReference type="NCBI Taxonomy" id="101924"/>
    <lineage>
        <taxon>Eukaryota</taxon>
        <taxon>Rhodophyta</taxon>
        <taxon>Stylonematophyceae</taxon>
        <taxon>Stylonematales</taxon>
        <taxon>Stylonemataceae</taxon>
        <taxon>Rhodosorus</taxon>
    </lineage>
</organism>
<keyword evidence="9" id="KW-0809">Transit peptide</keyword>
<evidence type="ECO:0000256" key="4">
    <source>
        <dbReference type="ARBA" id="ARBA00022448"/>
    </source>
</evidence>
<dbReference type="GO" id="GO:0005739">
    <property type="term" value="C:mitochondrion"/>
    <property type="evidence" value="ECO:0007669"/>
    <property type="project" value="UniProtKB-SubCell"/>
</dbReference>
<evidence type="ECO:0000256" key="8">
    <source>
        <dbReference type="ARBA" id="ARBA00022832"/>
    </source>
</evidence>
<keyword evidence="13 14" id="KW-0275">Fatty acid biosynthesis</keyword>
<evidence type="ECO:0000256" key="2">
    <source>
        <dbReference type="ARBA" id="ARBA00005194"/>
    </source>
</evidence>
<gene>
    <name evidence="16" type="ORF">NDN08_001910</name>
</gene>
<name>A0AAV8USA3_9RHOD</name>
<proteinExistence type="inferred from homology"/>
<dbReference type="Pfam" id="PF00550">
    <property type="entry name" value="PP-binding"/>
    <property type="match status" value="1"/>
</dbReference>
<dbReference type="HAMAP" id="MF_01217">
    <property type="entry name" value="Acyl_carrier"/>
    <property type="match status" value="1"/>
</dbReference>
<evidence type="ECO:0000256" key="13">
    <source>
        <dbReference type="ARBA" id="ARBA00023160"/>
    </source>
</evidence>
<feature type="domain" description="Carrier" evidence="15">
    <location>
        <begin position="46"/>
        <end position="121"/>
    </location>
</feature>
<evidence type="ECO:0000313" key="16">
    <source>
        <dbReference type="EMBL" id="KAJ8905403.1"/>
    </source>
</evidence>
<keyword evidence="17" id="KW-1185">Reference proteome</keyword>
<evidence type="ECO:0000256" key="9">
    <source>
        <dbReference type="ARBA" id="ARBA00022946"/>
    </source>
</evidence>
<dbReference type="InterPro" id="IPR003231">
    <property type="entry name" value="ACP"/>
</dbReference>
<evidence type="ECO:0000256" key="10">
    <source>
        <dbReference type="ARBA" id="ARBA00022982"/>
    </source>
</evidence>
<dbReference type="InterPro" id="IPR036736">
    <property type="entry name" value="ACP-like_sf"/>
</dbReference>
<dbReference type="InterPro" id="IPR009081">
    <property type="entry name" value="PP-bd_ACP"/>
</dbReference>
<comment type="function">
    <text evidence="14">Carrier of the growing fatty acid chain in fatty acid biosynthesis.</text>
</comment>
<dbReference type="AlphaFoldDB" id="A0AAV8USA3"/>
<evidence type="ECO:0000256" key="11">
    <source>
        <dbReference type="ARBA" id="ARBA00023098"/>
    </source>
</evidence>
<comment type="similarity">
    <text evidence="3">Belongs to the acyl carrier protein (ACP) family.</text>
</comment>
<dbReference type="SUPFAM" id="SSF47336">
    <property type="entry name" value="ACP-like"/>
    <property type="match status" value="1"/>
</dbReference>
<keyword evidence="8" id="KW-0276">Fatty acid metabolism</keyword>
<evidence type="ECO:0000259" key="15">
    <source>
        <dbReference type="PROSITE" id="PS50075"/>
    </source>
</evidence>
<comment type="pathway">
    <text evidence="2">Lipid metabolism; fatty acid biosynthesis.</text>
</comment>
<dbReference type="FunFam" id="1.10.1200.10:FF:000003">
    <property type="entry name" value="Acyl carrier protein"/>
    <property type="match status" value="1"/>
</dbReference>
<dbReference type="NCBIfam" id="NF002148">
    <property type="entry name" value="PRK00982.1-2"/>
    <property type="match status" value="1"/>
</dbReference>
<keyword evidence="7" id="KW-0597">Phosphoprotein</keyword>
<evidence type="ECO:0000256" key="5">
    <source>
        <dbReference type="ARBA" id="ARBA00022450"/>
    </source>
</evidence>
<dbReference type="GO" id="GO:0000035">
    <property type="term" value="F:acyl binding"/>
    <property type="evidence" value="ECO:0007669"/>
    <property type="project" value="TreeGrafter"/>
</dbReference>
<evidence type="ECO:0000256" key="14">
    <source>
        <dbReference type="RuleBase" id="RU000722"/>
    </source>
</evidence>
<dbReference type="EMBL" id="JAMWBK010000005">
    <property type="protein sequence ID" value="KAJ8905403.1"/>
    <property type="molecule type" value="Genomic_DNA"/>
</dbReference>
<accession>A0AAV8USA3</accession>
<evidence type="ECO:0000256" key="7">
    <source>
        <dbReference type="ARBA" id="ARBA00022553"/>
    </source>
</evidence>
<protein>
    <recommendedName>
        <fullName evidence="14">Acyl carrier protein</fullName>
    </recommendedName>
</protein>
<evidence type="ECO:0000256" key="1">
    <source>
        <dbReference type="ARBA" id="ARBA00004173"/>
    </source>
</evidence>
<comment type="subcellular location">
    <subcellularLocation>
        <location evidence="1">Mitochondrion</location>
    </subcellularLocation>
</comment>
<sequence length="131" mass="14871">MPARAMMSRVGCGRLGSMGIVDKERFEKGMLLRAFHSSRIWSLEVAEVEERVMNVMRNFESIDDDKLTVESHFANDLKLDSLDTVELLMAVEEEFDLVMSDEDADKLKTVKETIEYIHKSPDAKEKGAAKS</sequence>
<comment type="caution">
    <text evidence="16">The sequence shown here is derived from an EMBL/GenBank/DDBJ whole genome shotgun (WGS) entry which is preliminary data.</text>
</comment>
<dbReference type="NCBIfam" id="TIGR00517">
    <property type="entry name" value="acyl_carrier"/>
    <property type="match status" value="1"/>
</dbReference>
<dbReference type="Gene3D" id="1.10.1200.10">
    <property type="entry name" value="ACP-like"/>
    <property type="match status" value="1"/>
</dbReference>
<evidence type="ECO:0000256" key="3">
    <source>
        <dbReference type="ARBA" id="ARBA00010930"/>
    </source>
</evidence>
<dbReference type="Proteomes" id="UP001157974">
    <property type="component" value="Unassembled WGS sequence"/>
</dbReference>
<evidence type="ECO:0000256" key="12">
    <source>
        <dbReference type="ARBA" id="ARBA00023128"/>
    </source>
</evidence>
<keyword evidence="4" id="KW-0813">Transport</keyword>
<dbReference type="GO" id="GO:0000036">
    <property type="term" value="F:acyl carrier activity"/>
    <property type="evidence" value="ECO:0007669"/>
    <property type="project" value="TreeGrafter"/>
</dbReference>
<keyword evidence="11" id="KW-0443">Lipid metabolism</keyword>
<dbReference type="PANTHER" id="PTHR20863">
    <property type="entry name" value="ACYL CARRIER PROTEIN"/>
    <property type="match status" value="1"/>
</dbReference>
<dbReference type="PROSITE" id="PS50075">
    <property type="entry name" value="CARRIER"/>
    <property type="match status" value="1"/>
</dbReference>
<keyword evidence="6 14" id="KW-0444">Lipid biosynthesis</keyword>